<reference evidence="1" key="1">
    <citation type="journal article" date="2023" name="Mol. Phylogenet. Evol.">
        <title>Genome-scale phylogeny and comparative genomics of the fungal order Sordariales.</title>
        <authorList>
            <person name="Hensen N."/>
            <person name="Bonometti L."/>
            <person name="Westerberg I."/>
            <person name="Brannstrom I.O."/>
            <person name="Guillou S."/>
            <person name="Cros-Aarteil S."/>
            <person name="Calhoun S."/>
            <person name="Haridas S."/>
            <person name="Kuo A."/>
            <person name="Mondo S."/>
            <person name="Pangilinan J."/>
            <person name="Riley R."/>
            <person name="LaButti K."/>
            <person name="Andreopoulos B."/>
            <person name="Lipzen A."/>
            <person name="Chen C."/>
            <person name="Yan M."/>
            <person name="Daum C."/>
            <person name="Ng V."/>
            <person name="Clum A."/>
            <person name="Steindorff A."/>
            <person name="Ohm R.A."/>
            <person name="Martin F."/>
            <person name="Silar P."/>
            <person name="Natvig D.O."/>
            <person name="Lalanne C."/>
            <person name="Gautier V."/>
            <person name="Ament-Velasquez S.L."/>
            <person name="Kruys A."/>
            <person name="Hutchinson M.I."/>
            <person name="Powell A.J."/>
            <person name="Barry K."/>
            <person name="Miller A.N."/>
            <person name="Grigoriev I.V."/>
            <person name="Debuchy R."/>
            <person name="Gladieux P."/>
            <person name="Hiltunen Thoren M."/>
            <person name="Johannesson H."/>
        </authorList>
    </citation>
    <scope>NUCLEOTIDE SEQUENCE</scope>
    <source>
        <strain evidence="1">CBS 141.50</strain>
    </source>
</reference>
<accession>A0AAN6ZPW1</accession>
<evidence type="ECO:0000313" key="2">
    <source>
        <dbReference type="Proteomes" id="UP001302676"/>
    </source>
</evidence>
<protein>
    <submittedName>
        <fullName evidence="1">Uncharacterized protein</fullName>
    </submittedName>
</protein>
<dbReference type="AlphaFoldDB" id="A0AAN6ZPW1"/>
<evidence type="ECO:0000313" key="1">
    <source>
        <dbReference type="EMBL" id="KAK4144921.1"/>
    </source>
</evidence>
<name>A0AAN6ZPW1_9PEZI</name>
<organism evidence="1 2">
    <name type="scientific">Dichotomopilus funicola</name>
    <dbReference type="NCBI Taxonomy" id="1934379"/>
    <lineage>
        <taxon>Eukaryota</taxon>
        <taxon>Fungi</taxon>
        <taxon>Dikarya</taxon>
        <taxon>Ascomycota</taxon>
        <taxon>Pezizomycotina</taxon>
        <taxon>Sordariomycetes</taxon>
        <taxon>Sordariomycetidae</taxon>
        <taxon>Sordariales</taxon>
        <taxon>Chaetomiaceae</taxon>
        <taxon>Dichotomopilus</taxon>
    </lineage>
</organism>
<dbReference type="RefSeq" id="XP_062638292.1">
    <property type="nucleotide sequence ID" value="XM_062783465.1"/>
</dbReference>
<reference evidence="1" key="2">
    <citation type="submission" date="2023-05" db="EMBL/GenBank/DDBJ databases">
        <authorList>
            <consortium name="Lawrence Berkeley National Laboratory"/>
            <person name="Steindorff A."/>
            <person name="Hensen N."/>
            <person name="Bonometti L."/>
            <person name="Westerberg I."/>
            <person name="Brannstrom I.O."/>
            <person name="Guillou S."/>
            <person name="Cros-Aarteil S."/>
            <person name="Calhoun S."/>
            <person name="Haridas S."/>
            <person name="Kuo A."/>
            <person name="Mondo S."/>
            <person name="Pangilinan J."/>
            <person name="Riley R."/>
            <person name="Labutti K."/>
            <person name="Andreopoulos B."/>
            <person name="Lipzen A."/>
            <person name="Chen C."/>
            <person name="Yanf M."/>
            <person name="Daum C."/>
            <person name="Ng V."/>
            <person name="Clum A."/>
            <person name="Ohm R."/>
            <person name="Martin F."/>
            <person name="Silar P."/>
            <person name="Natvig D."/>
            <person name="Lalanne C."/>
            <person name="Gautier V."/>
            <person name="Ament-Velasquez S.L."/>
            <person name="Kruys A."/>
            <person name="Hutchinson M.I."/>
            <person name="Powell A.J."/>
            <person name="Barry K."/>
            <person name="Miller A.N."/>
            <person name="Grigoriev I.V."/>
            <person name="Debuchy R."/>
            <person name="Gladieux P."/>
            <person name="Thoren M.H."/>
            <person name="Johannesson H."/>
        </authorList>
    </citation>
    <scope>NUCLEOTIDE SEQUENCE</scope>
    <source>
        <strain evidence="1">CBS 141.50</strain>
    </source>
</reference>
<proteinExistence type="predicted"/>
<dbReference type="GeneID" id="87820078"/>
<dbReference type="EMBL" id="MU853573">
    <property type="protein sequence ID" value="KAK4144921.1"/>
    <property type="molecule type" value="Genomic_DNA"/>
</dbReference>
<gene>
    <name evidence="1" type="ORF">C8A04DRAFT_36275</name>
</gene>
<comment type="caution">
    <text evidence="1">The sequence shown here is derived from an EMBL/GenBank/DDBJ whole genome shotgun (WGS) entry which is preliminary data.</text>
</comment>
<sequence length="267" mass="29795">MIRKRAPGTSWDNPDELSLAVFPYELQAAVFKAAVAPPQIIFTEIKGDEMIFSEPINKGLALACKLSREFYLRCKTRHRFNRHLTWVDPGRDIFYLHKDNHLFRSQRPASPQTVTVPTIGFYNKAVVKNIAVDLQYLGPHPRHEALVRLWTIFPALRSVHVLVPKGEPGTPTPITRPDTLVLSDMPIRQIVAAPGCANELWLAVRYQMKKVCGRILETEEAWSHRQVPDVFGHLAGLVPSAEEGEGLAEVVSKALAEGGFGSDASDK</sequence>
<keyword evidence="2" id="KW-1185">Reference proteome</keyword>
<dbReference type="Proteomes" id="UP001302676">
    <property type="component" value="Unassembled WGS sequence"/>
</dbReference>